<comment type="caution">
    <text evidence="7">The sequence shown here is derived from an EMBL/GenBank/DDBJ whole genome shotgun (WGS) entry which is preliminary data.</text>
</comment>
<dbReference type="SUPFAM" id="SSF81296">
    <property type="entry name" value="E set domains"/>
    <property type="match status" value="1"/>
</dbReference>
<reference evidence="7 8" key="1">
    <citation type="submission" date="2015-03" db="EMBL/GenBank/DDBJ databases">
        <title>Genome sequence of Kiloniella sp. P1-1, isolated from the gut microflora of Pacific white shrimp, Penaeus vannamei.</title>
        <authorList>
            <person name="Shao Z."/>
            <person name="Wang L."/>
            <person name="Li X."/>
        </authorList>
    </citation>
    <scope>NUCLEOTIDE SEQUENCE [LARGE SCALE GENOMIC DNA]</scope>
    <source>
        <strain evidence="7 8">P1-1</strain>
    </source>
</reference>
<dbReference type="GO" id="GO:0030313">
    <property type="term" value="C:cell envelope"/>
    <property type="evidence" value="ECO:0007669"/>
    <property type="project" value="UniProtKB-SubCell"/>
</dbReference>
<dbReference type="EMBL" id="LANI01000003">
    <property type="protein sequence ID" value="KKJ78092.1"/>
    <property type="molecule type" value="Genomic_DNA"/>
</dbReference>
<dbReference type="InterPro" id="IPR014755">
    <property type="entry name" value="Cu-Rt/internalin_Ig-like"/>
</dbReference>
<evidence type="ECO:0000256" key="4">
    <source>
        <dbReference type="ARBA" id="ARBA00023008"/>
    </source>
</evidence>
<keyword evidence="3 5" id="KW-0732">Signal</keyword>
<feature type="signal peptide" evidence="5">
    <location>
        <begin position="1"/>
        <end position="17"/>
    </location>
</feature>
<dbReference type="GO" id="GO:0005886">
    <property type="term" value="C:plasma membrane"/>
    <property type="evidence" value="ECO:0007669"/>
    <property type="project" value="TreeGrafter"/>
</dbReference>
<evidence type="ECO:0000256" key="3">
    <source>
        <dbReference type="ARBA" id="ARBA00022729"/>
    </source>
</evidence>
<keyword evidence="8" id="KW-1185">Reference proteome</keyword>
<feature type="domain" description="CopC" evidence="6">
    <location>
        <begin position="18"/>
        <end position="110"/>
    </location>
</feature>
<dbReference type="InterPro" id="IPR032694">
    <property type="entry name" value="CopC/D"/>
</dbReference>
<evidence type="ECO:0000256" key="5">
    <source>
        <dbReference type="SAM" id="SignalP"/>
    </source>
</evidence>
<comment type="subcellular location">
    <subcellularLocation>
        <location evidence="1">Cell envelope</location>
    </subcellularLocation>
</comment>
<dbReference type="Gene3D" id="2.60.40.1220">
    <property type="match status" value="1"/>
</dbReference>
<dbReference type="PANTHER" id="PTHR34820:SF4">
    <property type="entry name" value="INNER MEMBRANE PROTEIN YEBZ"/>
    <property type="match status" value="1"/>
</dbReference>
<dbReference type="InterPro" id="IPR007348">
    <property type="entry name" value="CopC_dom"/>
</dbReference>
<dbReference type="GO" id="GO:0005507">
    <property type="term" value="F:copper ion binding"/>
    <property type="evidence" value="ECO:0007669"/>
    <property type="project" value="InterPro"/>
</dbReference>
<dbReference type="GO" id="GO:0006825">
    <property type="term" value="P:copper ion transport"/>
    <property type="evidence" value="ECO:0007669"/>
    <property type="project" value="InterPro"/>
</dbReference>
<evidence type="ECO:0000259" key="6">
    <source>
        <dbReference type="Pfam" id="PF04234"/>
    </source>
</evidence>
<evidence type="ECO:0000313" key="7">
    <source>
        <dbReference type="EMBL" id="KKJ78092.1"/>
    </source>
</evidence>
<organism evidence="7 8">
    <name type="scientific">Kiloniella litopenaei</name>
    <dbReference type="NCBI Taxonomy" id="1549748"/>
    <lineage>
        <taxon>Bacteria</taxon>
        <taxon>Pseudomonadati</taxon>
        <taxon>Pseudomonadota</taxon>
        <taxon>Alphaproteobacteria</taxon>
        <taxon>Rhodospirillales</taxon>
        <taxon>Kiloniellaceae</taxon>
        <taxon>Kiloniella</taxon>
    </lineage>
</organism>
<evidence type="ECO:0000256" key="2">
    <source>
        <dbReference type="ARBA" id="ARBA00022723"/>
    </source>
</evidence>
<dbReference type="AlphaFoldDB" id="A0A0M2R853"/>
<gene>
    <name evidence="7" type="ORF">WH95_06375</name>
</gene>
<dbReference type="STRING" id="1549748.WH95_06375"/>
<dbReference type="GO" id="GO:0042597">
    <property type="term" value="C:periplasmic space"/>
    <property type="evidence" value="ECO:0007669"/>
    <property type="project" value="InterPro"/>
</dbReference>
<keyword evidence="4" id="KW-0186">Copper</keyword>
<evidence type="ECO:0000256" key="1">
    <source>
        <dbReference type="ARBA" id="ARBA00004196"/>
    </source>
</evidence>
<dbReference type="GO" id="GO:0046688">
    <property type="term" value="P:response to copper ion"/>
    <property type="evidence" value="ECO:0007669"/>
    <property type="project" value="InterPro"/>
</dbReference>
<evidence type="ECO:0000313" key="8">
    <source>
        <dbReference type="Proteomes" id="UP000034491"/>
    </source>
</evidence>
<dbReference type="PANTHER" id="PTHR34820">
    <property type="entry name" value="INNER MEMBRANE PROTEIN YEBZ"/>
    <property type="match status" value="1"/>
</dbReference>
<accession>A0A0M2R853</accession>
<feature type="chain" id="PRO_5005640529" description="CopC domain-containing protein" evidence="5">
    <location>
        <begin position="18"/>
        <end position="112"/>
    </location>
</feature>
<proteinExistence type="predicted"/>
<dbReference type="InterPro" id="IPR014756">
    <property type="entry name" value="Ig_E-set"/>
</dbReference>
<dbReference type="Pfam" id="PF04234">
    <property type="entry name" value="CopC"/>
    <property type="match status" value="1"/>
</dbReference>
<name>A0A0M2R853_9PROT</name>
<dbReference type="Proteomes" id="UP000034491">
    <property type="component" value="Unassembled WGS sequence"/>
</dbReference>
<keyword evidence="2" id="KW-0479">Metal-binding</keyword>
<sequence length="112" mass="12182">MLVVLLFIVFIPSLSFAHTKVAQTIPANGATLATSPDEIKLIFSDTLKITAMKLLDYQGKELILKHDKAPKALKEKVAIPQTLAAGTYRVIWRGISADGHPIKGQITFTIAP</sequence>
<protein>
    <recommendedName>
        <fullName evidence="6">CopC domain-containing protein</fullName>
    </recommendedName>
</protein>